<evidence type="ECO:0000313" key="1">
    <source>
        <dbReference type="EMBL" id="SMX28457.1"/>
    </source>
</evidence>
<keyword evidence="2" id="KW-1185">Reference proteome</keyword>
<dbReference type="RefSeq" id="WP_099245808.1">
    <property type="nucleotide sequence ID" value="NZ_FXXP01000002.1"/>
</dbReference>
<evidence type="ECO:0000313" key="2">
    <source>
        <dbReference type="Proteomes" id="UP000225972"/>
    </source>
</evidence>
<reference evidence="2" key="1">
    <citation type="submission" date="2017-05" db="EMBL/GenBank/DDBJ databases">
        <authorList>
            <person name="Rodrigo-Torres L."/>
            <person name="Arahal R. D."/>
            <person name="Lucena T."/>
        </authorList>
    </citation>
    <scope>NUCLEOTIDE SEQUENCE [LARGE SCALE GENOMIC DNA]</scope>
    <source>
        <strain evidence="2">CECT 8649</strain>
    </source>
</reference>
<dbReference type="Proteomes" id="UP000225972">
    <property type="component" value="Unassembled WGS sequence"/>
</dbReference>
<dbReference type="OrthoDB" id="5110798at2"/>
<gene>
    <name evidence="1" type="ORF">TRP8649_02578</name>
</gene>
<dbReference type="EMBL" id="FXXP01000002">
    <property type="protein sequence ID" value="SMX28457.1"/>
    <property type="molecule type" value="Genomic_DNA"/>
</dbReference>
<dbReference type="AlphaFoldDB" id="A0A238JE79"/>
<name>A0A238JE79_9RHOB</name>
<sequence>MSDQPINLELVYLSRQKNYGSVELRVFQLARIIEQHTKGAVSVKLVTFPSKWRIRQLIWAMTRPKGSVLLFSKSCLKVLKPSILALCKRRGCQTIMDYVDGDLDNARDLAPDIHLACSFEAKEELERIISGKNVGVGENIGLLHHNTDTRLEHARVQPAERLSPVYIGDLANTVHGAELDGLVRYVPFERATEISDVEKVIEDTNFHICVRNPNAKYKGNVRKPFTKGFLAAHVGAPVLAWRGDVEAHRFLGEDYPYYVDEPTPEAIVKVIDFAIQSFGGPVWARALDRMEVIRQQVSNQQIAMSLVALLTQGEAQD</sequence>
<proteinExistence type="predicted"/>
<accession>A0A238JE79</accession>
<protein>
    <recommendedName>
        <fullName evidence="3">Glycosyl transferases group 1</fullName>
    </recommendedName>
</protein>
<organism evidence="1 2">
    <name type="scientific">Pelagimonas phthalicica</name>
    <dbReference type="NCBI Taxonomy" id="1037362"/>
    <lineage>
        <taxon>Bacteria</taxon>
        <taxon>Pseudomonadati</taxon>
        <taxon>Pseudomonadota</taxon>
        <taxon>Alphaproteobacteria</taxon>
        <taxon>Rhodobacterales</taxon>
        <taxon>Roseobacteraceae</taxon>
        <taxon>Pelagimonas</taxon>
    </lineage>
</organism>
<evidence type="ECO:0008006" key="3">
    <source>
        <dbReference type="Google" id="ProtNLM"/>
    </source>
</evidence>